<evidence type="ECO:0000313" key="2">
    <source>
        <dbReference type="EMBL" id="APH69980.1"/>
    </source>
</evidence>
<dbReference type="Gene3D" id="3.40.50.720">
    <property type="entry name" value="NAD(P)-binding Rossmann-like Domain"/>
    <property type="match status" value="1"/>
</dbReference>
<dbReference type="InterPro" id="IPR036291">
    <property type="entry name" value="NAD(P)-bd_dom_sf"/>
</dbReference>
<sequence length="319" mass="34707">MQTIVILGAAGRVGDAAARAFVKAGWRVKGVARGRKGAELAPGVEWVKADAFDRQSLIEACQGADVVLNALNPQYTEWEEKVMPMAENVIAAVEAAGATQLLPGNVYNFGHAIALGMRDDAAQVPSTPKARIRIAMEELFRLKGEETGVQTLVLRAGDFYGGVKRESWLDLMILSKLKKDVFIWPGPMDLPHAFAYLPDLGEAFVRLAEKRKALPMFDSFNFTGHTLTGTQMKAATEEAVGRSLARRGVPWTLLRAGSFFVPMLRELVVMSYLWRTPHSLDGSKLEASLGSLPATDPVRAIRQSVADLSLDRDALAMAA</sequence>
<organism evidence="2 3">
    <name type="scientific">Aquibium oceanicum</name>
    <dbReference type="NCBI Taxonomy" id="1670800"/>
    <lineage>
        <taxon>Bacteria</taxon>
        <taxon>Pseudomonadati</taxon>
        <taxon>Pseudomonadota</taxon>
        <taxon>Alphaproteobacteria</taxon>
        <taxon>Hyphomicrobiales</taxon>
        <taxon>Phyllobacteriaceae</taxon>
        <taxon>Aquibium</taxon>
    </lineage>
</organism>
<dbReference type="PANTHER" id="PTHR48079:SF6">
    <property type="entry name" value="NAD(P)-BINDING DOMAIN-CONTAINING PROTEIN-RELATED"/>
    <property type="match status" value="1"/>
</dbReference>
<keyword evidence="3" id="KW-1185">Reference proteome</keyword>
<dbReference type="GO" id="GO:0004029">
    <property type="term" value="F:aldehyde dehydrogenase (NAD+) activity"/>
    <property type="evidence" value="ECO:0007669"/>
    <property type="project" value="TreeGrafter"/>
</dbReference>
<evidence type="ECO:0000313" key="3">
    <source>
        <dbReference type="Proteomes" id="UP000182840"/>
    </source>
</evidence>
<dbReference type="InterPro" id="IPR051783">
    <property type="entry name" value="NAD(P)-dependent_oxidoreduct"/>
</dbReference>
<accession>A0A1L3SKS1</accession>
<dbReference type="Proteomes" id="UP000182840">
    <property type="component" value="Chromosome"/>
</dbReference>
<name>A0A1L3SKS1_9HYPH</name>
<dbReference type="PANTHER" id="PTHR48079">
    <property type="entry name" value="PROTEIN YEEZ"/>
    <property type="match status" value="1"/>
</dbReference>
<dbReference type="STRING" id="1670800.BSQ44_00245"/>
<dbReference type="Pfam" id="PF05368">
    <property type="entry name" value="NmrA"/>
    <property type="match status" value="1"/>
</dbReference>
<reference evidence="3" key="1">
    <citation type="submission" date="2016-11" db="EMBL/GenBank/DDBJ databases">
        <title>Mesorhizobium oceanicum sp. nov., isolated from deep seawater in South China Sea.</title>
        <authorList>
            <person name="Fu G.-Y."/>
        </authorList>
    </citation>
    <scope>NUCLEOTIDE SEQUENCE [LARGE SCALE GENOMIC DNA]</scope>
    <source>
        <strain evidence="3">B7</strain>
    </source>
</reference>
<dbReference type="RefSeq" id="WP_072601393.1">
    <property type="nucleotide sequence ID" value="NZ_CP018171.1"/>
</dbReference>
<dbReference type="OrthoDB" id="7170465at2"/>
<gene>
    <name evidence="2" type="ORF">BSQ44_00245</name>
</gene>
<proteinExistence type="predicted"/>
<dbReference type="AlphaFoldDB" id="A0A1L3SKS1"/>
<protein>
    <recommendedName>
        <fullName evidence="1">NmrA-like domain-containing protein</fullName>
    </recommendedName>
</protein>
<dbReference type="KEGG" id="meso:BSQ44_00245"/>
<dbReference type="GO" id="GO:0005737">
    <property type="term" value="C:cytoplasm"/>
    <property type="evidence" value="ECO:0007669"/>
    <property type="project" value="TreeGrafter"/>
</dbReference>
<feature type="domain" description="NmrA-like" evidence="1">
    <location>
        <begin position="2"/>
        <end position="256"/>
    </location>
</feature>
<dbReference type="InterPro" id="IPR008030">
    <property type="entry name" value="NmrA-like"/>
</dbReference>
<dbReference type="SUPFAM" id="SSF51735">
    <property type="entry name" value="NAD(P)-binding Rossmann-fold domains"/>
    <property type="match status" value="1"/>
</dbReference>
<evidence type="ECO:0000259" key="1">
    <source>
        <dbReference type="Pfam" id="PF05368"/>
    </source>
</evidence>
<dbReference type="EMBL" id="CP018171">
    <property type="protein sequence ID" value="APH69980.1"/>
    <property type="molecule type" value="Genomic_DNA"/>
</dbReference>